<reference evidence="4" key="1">
    <citation type="submission" date="2015-09" db="EMBL/GenBank/DDBJ databases">
        <authorList>
            <person name="Graham D.E."/>
            <person name="Mahan K.M."/>
            <person name="Klingeman D.M."/>
            <person name="Fida T."/>
            <person name="Giannone R.J."/>
            <person name="Hettich R.L."/>
            <person name="Parry R.J."/>
            <person name="Spain J.C."/>
        </authorList>
    </citation>
    <scope>NUCLEOTIDE SEQUENCE [LARGE SCALE GENOMIC DNA]</scope>
    <source>
        <strain evidence="4">JCM 4701</strain>
    </source>
</reference>
<keyword evidence="2" id="KW-1133">Transmembrane helix</keyword>
<dbReference type="AlphaFoldDB" id="A0A2N8PN73"/>
<dbReference type="InterPro" id="IPR045635">
    <property type="entry name" value="DUF6412"/>
</dbReference>
<keyword evidence="2" id="KW-0812">Transmembrane</keyword>
<protein>
    <submittedName>
        <fullName evidence="3">Uncharacterized protein</fullName>
    </submittedName>
</protein>
<dbReference type="GeneID" id="79898358"/>
<accession>A0A2N8PN73</accession>
<dbReference type="Pfam" id="PF19950">
    <property type="entry name" value="DUF6412"/>
    <property type="match status" value="1"/>
</dbReference>
<evidence type="ECO:0000256" key="2">
    <source>
        <dbReference type="SAM" id="Phobius"/>
    </source>
</evidence>
<dbReference type="RefSeq" id="WP_073442396.1">
    <property type="nucleotide sequence ID" value="NZ_CP070326.1"/>
</dbReference>
<evidence type="ECO:0000256" key="1">
    <source>
        <dbReference type="SAM" id="MobiDB-lite"/>
    </source>
</evidence>
<feature type="transmembrane region" description="Helical" evidence="2">
    <location>
        <begin position="34"/>
        <end position="56"/>
    </location>
</feature>
<keyword evidence="2" id="KW-0472">Membrane</keyword>
<gene>
    <name evidence="3" type="ORF">AOB60_18655</name>
</gene>
<comment type="caution">
    <text evidence="3">The sequence shown here is derived from an EMBL/GenBank/DDBJ whole genome shotgun (WGS) entry which is preliminary data.</text>
</comment>
<proteinExistence type="predicted"/>
<name>A0A2N8PN73_STRNR</name>
<evidence type="ECO:0000313" key="4">
    <source>
        <dbReference type="Proteomes" id="UP000236047"/>
    </source>
</evidence>
<dbReference type="EMBL" id="LJSN01000002">
    <property type="protein sequence ID" value="PNE42474.1"/>
    <property type="molecule type" value="Genomic_DNA"/>
</dbReference>
<dbReference type="Proteomes" id="UP000236047">
    <property type="component" value="Unassembled WGS sequence"/>
</dbReference>
<feature type="region of interest" description="Disordered" evidence="1">
    <location>
        <begin position="78"/>
        <end position="102"/>
    </location>
</feature>
<keyword evidence="4" id="KW-1185">Reference proteome</keyword>
<feature type="compositionally biased region" description="Basic and acidic residues" evidence="1">
    <location>
        <begin position="78"/>
        <end position="87"/>
    </location>
</feature>
<evidence type="ECO:0000313" key="3">
    <source>
        <dbReference type="EMBL" id="PNE42474.1"/>
    </source>
</evidence>
<sequence length="102" mass="10964">MYRIIDAWRLYTSALFFLLAELLLEQSGLTTSLAAAATTAAVLLLLCSALALAVAARPVPPGRIRTAIRDRERRTAFLPQRDPDAAGRPRPRAPGRALPAAA</sequence>
<organism evidence="3 4">
    <name type="scientific">Streptomyces noursei</name>
    <name type="common">Streptomyces albulus</name>
    <dbReference type="NCBI Taxonomy" id="1971"/>
    <lineage>
        <taxon>Bacteria</taxon>
        <taxon>Bacillati</taxon>
        <taxon>Actinomycetota</taxon>
        <taxon>Actinomycetes</taxon>
        <taxon>Kitasatosporales</taxon>
        <taxon>Streptomycetaceae</taxon>
        <taxon>Streptomyces</taxon>
    </lineage>
</organism>